<sequence>MEFRERSYSRGTDDKHSRPTTRMNDETWDKFKTLLCGLYRNYPLSIVMNFMEREYGISQSKRQYGYRFEKWGVRKYNAGDRKAPLISLSSTGIHGGTNFAEIGADFDQEPRSFSQHPLLDLPDMDAIMTAPRSDNMDYEAAELLIQYPWTTGSAEEANKLAADFLAAMLDDKNAFALYSRLHSNLWSNSQSSLKTREFIAISCARVAGKPDNARSARELLEREWPQTSKAGRPESQFVLSMLKAYVGSHQEDSDESTFINQVNHNVRQVISDDGSLLRIPHKCSAIDLVTFFFLNYGFEIYGNGFDKSNPPNVMTEHLLNEFIKRQPFMETLRHDYPSPLRRCVEWCEEQLGLNHPVALRDTPVQPSPDMRCWWHNIRIFCTLWGVMTQLVRANRAPDWYIQCESAFGIPPSELLVTLSWMIRAETTTAGDIISDAELLEHAADGANNLLELDDSKLWITFLDKFTWMNELVSPGEDERSFETLVQDQLRKYVSEVLRIQLPYQAGDQLASVPGADFCDLTQRAGWV</sequence>
<protein>
    <recommendedName>
        <fullName evidence="2">Clr5 domain-containing protein</fullName>
    </recommendedName>
</protein>
<proteinExistence type="predicted"/>
<evidence type="ECO:0000313" key="3">
    <source>
        <dbReference type="EMBL" id="KAH7238815.1"/>
    </source>
</evidence>
<dbReference type="Pfam" id="PF14420">
    <property type="entry name" value="Clr5"/>
    <property type="match status" value="1"/>
</dbReference>
<keyword evidence="4" id="KW-1185">Reference proteome</keyword>
<gene>
    <name evidence="3" type="ORF">BKA59DRAFT_424154</name>
</gene>
<name>A0A8K0RUZ1_9HYPO</name>
<dbReference type="OrthoDB" id="5083163at2759"/>
<dbReference type="Proteomes" id="UP000813427">
    <property type="component" value="Unassembled WGS sequence"/>
</dbReference>
<comment type="caution">
    <text evidence="3">The sequence shown here is derived from an EMBL/GenBank/DDBJ whole genome shotgun (WGS) entry which is preliminary data.</text>
</comment>
<evidence type="ECO:0000313" key="4">
    <source>
        <dbReference type="Proteomes" id="UP000813427"/>
    </source>
</evidence>
<reference evidence="3" key="1">
    <citation type="journal article" date="2021" name="Nat. Commun.">
        <title>Genetic determinants of endophytism in the Arabidopsis root mycobiome.</title>
        <authorList>
            <person name="Mesny F."/>
            <person name="Miyauchi S."/>
            <person name="Thiergart T."/>
            <person name="Pickel B."/>
            <person name="Atanasova L."/>
            <person name="Karlsson M."/>
            <person name="Huettel B."/>
            <person name="Barry K.W."/>
            <person name="Haridas S."/>
            <person name="Chen C."/>
            <person name="Bauer D."/>
            <person name="Andreopoulos W."/>
            <person name="Pangilinan J."/>
            <person name="LaButti K."/>
            <person name="Riley R."/>
            <person name="Lipzen A."/>
            <person name="Clum A."/>
            <person name="Drula E."/>
            <person name="Henrissat B."/>
            <person name="Kohler A."/>
            <person name="Grigoriev I.V."/>
            <person name="Martin F.M."/>
            <person name="Hacquard S."/>
        </authorList>
    </citation>
    <scope>NUCLEOTIDE SEQUENCE</scope>
    <source>
        <strain evidence="3">MPI-SDFR-AT-0068</strain>
    </source>
</reference>
<evidence type="ECO:0000259" key="2">
    <source>
        <dbReference type="Pfam" id="PF14420"/>
    </source>
</evidence>
<dbReference type="AlphaFoldDB" id="A0A8K0RUZ1"/>
<feature type="region of interest" description="Disordered" evidence="1">
    <location>
        <begin position="1"/>
        <end position="23"/>
    </location>
</feature>
<dbReference type="EMBL" id="JAGPXF010000006">
    <property type="protein sequence ID" value="KAH7238815.1"/>
    <property type="molecule type" value="Genomic_DNA"/>
</dbReference>
<evidence type="ECO:0000256" key="1">
    <source>
        <dbReference type="SAM" id="MobiDB-lite"/>
    </source>
</evidence>
<dbReference type="InterPro" id="IPR025676">
    <property type="entry name" value="Clr5_dom"/>
</dbReference>
<accession>A0A8K0RUZ1</accession>
<organism evidence="3 4">
    <name type="scientific">Fusarium tricinctum</name>
    <dbReference type="NCBI Taxonomy" id="61284"/>
    <lineage>
        <taxon>Eukaryota</taxon>
        <taxon>Fungi</taxon>
        <taxon>Dikarya</taxon>
        <taxon>Ascomycota</taxon>
        <taxon>Pezizomycotina</taxon>
        <taxon>Sordariomycetes</taxon>
        <taxon>Hypocreomycetidae</taxon>
        <taxon>Hypocreales</taxon>
        <taxon>Nectriaceae</taxon>
        <taxon>Fusarium</taxon>
        <taxon>Fusarium tricinctum species complex</taxon>
    </lineage>
</organism>
<feature type="domain" description="Clr5" evidence="2">
    <location>
        <begin position="25"/>
        <end position="75"/>
    </location>
</feature>